<feature type="chain" id="PRO_5030807529" evidence="1">
    <location>
        <begin position="25"/>
        <end position="252"/>
    </location>
</feature>
<proteinExistence type="predicted"/>
<reference evidence="2" key="1">
    <citation type="submission" date="2021-01" db="EMBL/GenBank/DDBJ databases">
        <authorList>
            <person name="Corre E."/>
            <person name="Pelletier E."/>
            <person name="Niang G."/>
            <person name="Scheremetjew M."/>
            <person name="Finn R."/>
            <person name="Kale V."/>
            <person name="Holt S."/>
            <person name="Cochrane G."/>
            <person name="Meng A."/>
            <person name="Brown T."/>
            <person name="Cohen L."/>
        </authorList>
    </citation>
    <scope>NUCLEOTIDE SEQUENCE</scope>
    <source>
        <strain evidence="2">CCMP443</strain>
    </source>
</reference>
<evidence type="ECO:0000256" key="1">
    <source>
        <dbReference type="SAM" id="SignalP"/>
    </source>
</evidence>
<gene>
    <name evidence="2" type="ORF">HTEP1355_LOCUS9683</name>
</gene>
<keyword evidence="1" id="KW-0732">Signal</keyword>
<name>A0A7S0YVF8_9CRYP</name>
<organism evidence="2">
    <name type="scientific">Hemiselmis tepida</name>
    <dbReference type="NCBI Taxonomy" id="464990"/>
    <lineage>
        <taxon>Eukaryota</taxon>
        <taxon>Cryptophyceae</taxon>
        <taxon>Cryptomonadales</taxon>
        <taxon>Hemiselmidaceae</taxon>
        <taxon>Hemiselmis</taxon>
    </lineage>
</organism>
<dbReference type="AlphaFoldDB" id="A0A7S0YVF8"/>
<feature type="signal peptide" evidence="1">
    <location>
        <begin position="1"/>
        <end position="24"/>
    </location>
</feature>
<accession>A0A7S0YVF8</accession>
<sequence length="252" mass="27449">MPSTPKFLSLALLGLLLLSSTCQAASHGGDEDGHDHDHAEGTYEWVGTFELPKGDHTLTFKKVDGKYADPSILMSFMRLEAGAKFDDDLHKEQKEPFAHALEKTTEAVKDACVAAKKEMGTEDCPMHLEDGDKIDLSELEVHSHEGHDHGRRDSHAGEKESMFVLLEMMDSKAETKFTLSIADTGTYAMITQHMMTEFGENYLTAAGGANVKPTDVSFPPVEVKTTSSSSSTRPLGLGMVLVSLLAIMGYLV</sequence>
<dbReference type="EMBL" id="HBFN01016597">
    <property type="protein sequence ID" value="CAD8796043.1"/>
    <property type="molecule type" value="Transcribed_RNA"/>
</dbReference>
<evidence type="ECO:0000313" key="2">
    <source>
        <dbReference type="EMBL" id="CAD8796043.1"/>
    </source>
</evidence>
<protein>
    <submittedName>
        <fullName evidence="2">Uncharacterized protein</fullName>
    </submittedName>
</protein>